<protein>
    <submittedName>
        <fullName evidence="2">Uncharacterized protein</fullName>
    </submittedName>
</protein>
<organism evidence="2 3">
    <name type="scientific">Populus tomentosa</name>
    <name type="common">Chinese white poplar</name>
    <dbReference type="NCBI Taxonomy" id="118781"/>
    <lineage>
        <taxon>Eukaryota</taxon>
        <taxon>Viridiplantae</taxon>
        <taxon>Streptophyta</taxon>
        <taxon>Embryophyta</taxon>
        <taxon>Tracheophyta</taxon>
        <taxon>Spermatophyta</taxon>
        <taxon>Magnoliopsida</taxon>
        <taxon>eudicotyledons</taxon>
        <taxon>Gunneridae</taxon>
        <taxon>Pentapetalae</taxon>
        <taxon>rosids</taxon>
        <taxon>fabids</taxon>
        <taxon>Malpighiales</taxon>
        <taxon>Salicaceae</taxon>
        <taxon>Saliceae</taxon>
        <taxon>Populus</taxon>
    </lineage>
</organism>
<feature type="region of interest" description="Disordered" evidence="1">
    <location>
        <begin position="1"/>
        <end position="24"/>
    </location>
</feature>
<dbReference type="OrthoDB" id="1029819at2759"/>
<accession>A0A8X8A0T3</accession>
<evidence type="ECO:0000313" key="3">
    <source>
        <dbReference type="Proteomes" id="UP000886885"/>
    </source>
</evidence>
<comment type="caution">
    <text evidence="2">The sequence shown here is derived from an EMBL/GenBank/DDBJ whole genome shotgun (WGS) entry which is preliminary data.</text>
</comment>
<dbReference type="EMBL" id="JAAWWB010000007">
    <property type="protein sequence ID" value="KAG6778515.1"/>
    <property type="molecule type" value="Genomic_DNA"/>
</dbReference>
<name>A0A8X8A0T3_POPTO</name>
<reference evidence="2" key="1">
    <citation type="journal article" date="2020" name="bioRxiv">
        <title>Hybrid origin of Populus tomentosa Carr. identified through genome sequencing and phylogenomic analysis.</title>
        <authorList>
            <person name="An X."/>
            <person name="Gao K."/>
            <person name="Chen Z."/>
            <person name="Li J."/>
            <person name="Yang X."/>
            <person name="Yang X."/>
            <person name="Zhou J."/>
            <person name="Guo T."/>
            <person name="Zhao T."/>
            <person name="Huang S."/>
            <person name="Miao D."/>
            <person name="Khan W.U."/>
            <person name="Rao P."/>
            <person name="Ye M."/>
            <person name="Lei B."/>
            <person name="Liao W."/>
            <person name="Wang J."/>
            <person name="Ji L."/>
            <person name="Li Y."/>
            <person name="Guo B."/>
            <person name="Mustafa N.S."/>
            <person name="Li S."/>
            <person name="Yun Q."/>
            <person name="Keller S.R."/>
            <person name="Mao J."/>
            <person name="Zhang R."/>
            <person name="Strauss S.H."/>
        </authorList>
    </citation>
    <scope>NUCLEOTIDE SEQUENCE</scope>
    <source>
        <strain evidence="2">GM15</strain>
        <tissue evidence="2">Leaf</tissue>
    </source>
</reference>
<keyword evidence="3" id="KW-1185">Reference proteome</keyword>
<dbReference type="AlphaFoldDB" id="A0A8X8A0T3"/>
<gene>
    <name evidence="2" type="ORF">POTOM_014850</name>
</gene>
<evidence type="ECO:0000256" key="1">
    <source>
        <dbReference type="SAM" id="MobiDB-lite"/>
    </source>
</evidence>
<proteinExistence type="predicted"/>
<dbReference type="Proteomes" id="UP000886885">
    <property type="component" value="Chromosome 4A"/>
</dbReference>
<evidence type="ECO:0000313" key="2">
    <source>
        <dbReference type="EMBL" id="KAG6778515.1"/>
    </source>
</evidence>
<sequence length="151" mass="17353">MQTQRVLKESSAMPGDFEKPSTDQLTTSKSVCKNWSSLISTPFARRFTAHHLNHQCKQNPFPFSSVIGLNLEYLNVGSVSEPYCSQDDKGECTINSSYRFRGVHFDRVQSLQIVLRTYWLSLVYATDEGNLHRKNFFKTTSRTDLSCQIHH</sequence>